<dbReference type="InterPro" id="IPR029068">
    <property type="entry name" value="Glyas_Bleomycin-R_OHBP_Dase"/>
</dbReference>
<dbReference type="Gene3D" id="3.10.180.10">
    <property type="entry name" value="2,3-Dihydroxybiphenyl 1,2-Dioxygenase, domain 1"/>
    <property type="match status" value="1"/>
</dbReference>
<organism evidence="2 3">
    <name type="scientific">Devosia nitrariae</name>
    <dbReference type="NCBI Taxonomy" id="2071872"/>
    <lineage>
        <taxon>Bacteria</taxon>
        <taxon>Pseudomonadati</taxon>
        <taxon>Pseudomonadota</taxon>
        <taxon>Alphaproteobacteria</taxon>
        <taxon>Hyphomicrobiales</taxon>
        <taxon>Devosiaceae</taxon>
        <taxon>Devosia</taxon>
    </lineage>
</organism>
<evidence type="ECO:0000313" key="2">
    <source>
        <dbReference type="EMBL" id="GLQ53869.1"/>
    </source>
</evidence>
<sequence length="133" mass="14731">MRYTGISASYAVDDVPRALAFYRDILGLDVGLVPLGIEGADVPQGMEVRLPDGHRFVVYPSLHYRPAEFTVLSLKTPDIESAVDELIAKGVVFEQYDVPRTDAKGIHRDPRVKPVAWFRDPAGNIIGLHQDSD</sequence>
<keyword evidence="3" id="KW-1185">Reference proteome</keyword>
<protein>
    <recommendedName>
        <fullName evidence="1">VOC domain-containing protein</fullName>
    </recommendedName>
</protein>
<evidence type="ECO:0000313" key="3">
    <source>
        <dbReference type="Proteomes" id="UP001156691"/>
    </source>
</evidence>
<dbReference type="SUPFAM" id="SSF54593">
    <property type="entry name" value="Glyoxalase/Bleomycin resistance protein/Dihydroxybiphenyl dioxygenase"/>
    <property type="match status" value="1"/>
</dbReference>
<dbReference type="EMBL" id="BSNS01000007">
    <property type="protein sequence ID" value="GLQ53869.1"/>
    <property type="molecule type" value="Genomic_DNA"/>
</dbReference>
<dbReference type="Proteomes" id="UP001156691">
    <property type="component" value="Unassembled WGS sequence"/>
</dbReference>
<dbReference type="InterPro" id="IPR037523">
    <property type="entry name" value="VOC_core"/>
</dbReference>
<reference evidence="3" key="1">
    <citation type="journal article" date="2019" name="Int. J. Syst. Evol. Microbiol.">
        <title>The Global Catalogue of Microorganisms (GCM) 10K type strain sequencing project: providing services to taxonomists for standard genome sequencing and annotation.</title>
        <authorList>
            <consortium name="The Broad Institute Genomics Platform"/>
            <consortium name="The Broad Institute Genome Sequencing Center for Infectious Disease"/>
            <person name="Wu L."/>
            <person name="Ma J."/>
        </authorList>
    </citation>
    <scope>NUCLEOTIDE SEQUENCE [LARGE SCALE GENOMIC DNA]</scope>
    <source>
        <strain evidence="3">NBRC 112416</strain>
    </source>
</reference>
<feature type="domain" description="VOC" evidence="1">
    <location>
        <begin position="2"/>
        <end position="131"/>
    </location>
</feature>
<evidence type="ECO:0000259" key="1">
    <source>
        <dbReference type="PROSITE" id="PS51819"/>
    </source>
</evidence>
<dbReference type="RefSeq" id="WP_284339321.1">
    <property type="nucleotide sequence ID" value="NZ_BSNS01000007.1"/>
</dbReference>
<name>A0ABQ5W1X5_9HYPH</name>
<accession>A0ABQ5W1X5</accession>
<proteinExistence type="predicted"/>
<dbReference type="PROSITE" id="PS51819">
    <property type="entry name" value="VOC"/>
    <property type="match status" value="1"/>
</dbReference>
<dbReference type="Pfam" id="PF00903">
    <property type="entry name" value="Glyoxalase"/>
    <property type="match status" value="1"/>
</dbReference>
<comment type="caution">
    <text evidence="2">The sequence shown here is derived from an EMBL/GenBank/DDBJ whole genome shotgun (WGS) entry which is preliminary data.</text>
</comment>
<gene>
    <name evidence="2" type="ORF">GCM10010862_11280</name>
</gene>
<dbReference type="InterPro" id="IPR004360">
    <property type="entry name" value="Glyas_Fos-R_dOase_dom"/>
</dbReference>